<feature type="region of interest" description="Disordered" evidence="6">
    <location>
        <begin position="249"/>
        <end position="282"/>
    </location>
</feature>
<dbReference type="AlphaFoldDB" id="A0AAV4MDS5"/>
<dbReference type="InterPro" id="IPR050825">
    <property type="entry name" value="RBM42_RBP45_47-like"/>
</dbReference>
<keyword evidence="9" id="KW-1185">Reference proteome</keyword>
<evidence type="ECO:0000256" key="5">
    <source>
        <dbReference type="PROSITE-ProRule" id="PRU00176"/>
    </source>
</evidence>
<dbReference type="Pfam" id="PF00076">
    <property type="entry name" value="RRM_1"/>
    <property type="match status" value="1"/>
</dbReference>
<feature type="region of interest" description="Disordered" evidence="6">
    <location>
        <begin position="1"/>
        <end position="64"/>
    </location>
</feature>
<evidence type="ECO:0000259" key="7">
    <source>
        <dbReference type="PROSITE" id="PS50102"/>
    </source>
</evidence>
<sequence length="395" mass="42258">MASMSEERRKEMEEEMSRFELEIAAPSKPKSSGNKPLSPPPPPPAVAVLLPEVLGPPPPPALSPPVGTTLQAPPRLPVLHAQPATPAIRFIPHQLQRQPPRPPMRSNFMGMRGPPAPFPPPGSFGPHMGQGPPMPQVGPMPPRGPMHPGGPMLPMPPGAIPMQPMPHPMGAMNMGVNLPVPPGFCPPGPPIGSSTNMMYESQTHTSSASNTETEASMTNSTAKSSESSVVASAPTIYAAPFMKSSENAAEGLTSGNGQETQVTSAASSVAPKLEKVSVTKVSRETSAVPTASGTTEETVVSKKKEKKKKIIRMAGGQAWEDNSLLEWENDDFRIFCGDLGNDVTDEVLIRSFSKYPSFVKAKVVRDKRTNKTKGFGFVSFKDPQDFIKAMREMND</sequence>
<dbReference type="CDD" id="cd12383">
    <property type="entry name" value="RRM_RBM42"/>
    <property type="match status" value="1"/>
</dbReference>
<dbReference type="EMBL" id="BPLQ01000375">
    <property type="protein sequence ID" value="GIX70554.1"/>
    <property type="molecule type" value="Genomic_DNA"/>
</dbReference>
<dbReference type="GO" id="GO:0003729">
    <property type="term" value="F:mRNA binding"/>
    <property type="evidence" value="ECO:0007669"/>
    <property type="project" value="InterPro"/>
</dbReference>
<dbReference type="PANTHER" id="PTHR47640:SF11">
    <property type="entry name" value="RNA-BINDING PROTEIN 42"/>
    <property type="match status" value="1"/>
</dbReference>
<dbReference type="SUPFAM" id="SSF54928">
    <property type="entry name" value="RNA-binding domain, RBD"/>
    <property type="match status" value="1"/>
</dbReference>
<feature type="domain" description="RRM" evidence="7">
    <location>
        <begin position="332"/>
        <end position="395"/>
    </location>
</feature>
<dbReference type="InterPro" id="IPR012677">
    <property type="entry name" value="Nucleotide-bd_a/b_plait_sf"/>
</dbReference>
<evidence type="ECO:0000256" key="4">
    <source>
        <dbReference type="ARBA" id="ARBA00030574"/>
    </source>
</evidence>
<feature type="compositionally biased region" description="Basic and acidic residues" evidence="6">
    <location>
        <begin position="272"/>
        <end position="282"/>
    </location>
</feature>
<feature type="compositionally biased region" description="Pro residues" evidence="6">
    <location>
        <begin position="54"/>
        <end position="63"/>
    </location>
</feature>
<feature type="compositionally biased region" description="Polar residues" evidence="6">
    <location>
        <begin position="253"/>
        <end position="267"/>
    </location>
</feature>
<dbReference type="InterPro" id="IPR034215">
    <property type="entry name" value="RBM42_RRM"/>
</dbReference>
<dbReference type="InterPro" id="IPR035979">
    <property type="entry name" value="RBD_domain_sf"/>
</dbReference>
<reference evidence="8 9" key="1">
    <citation type="submission" date="2021-06" db="EMBL/GenBank/DDBJ databases">
        <title>Caerostris darwini draft genome.</title>
        <authorList>
            <person name="Kono N."/>
            <person name="Arakawa K."/>
        </authorList>
    </citation>
    <scope>NUCLEOTIDE SEQUENCE [LARGE SCALE GENOMIC DNA]</scope>
</reference>
<keyword evidence="3 5" id="KW-0694">RNA-binding</keyword>
<dbReference type="InterPro" id="IPR000504">
    <property type="entry name" value="RRM_dom"/>
</dbReference>
<evidence type="ECO:0000313" key="9">
    <source>
        <dbReference type="Proteomes" id="UP001054837"/>
    </source>
</evidence>
<protein>
    <recommendedName>
        <fullName evidence="2">RNA-binding protein 42</fullName>
    </recommendedName>
    <alternativeName>
        <fullName evidence="4">RNA-binding motif protein 42</fullName>
    </alternativeName>
</protein>
<name>A0AAV4MDS5_9ARAC</name>
<feature type="compositionally biased region" description="Basic and acidic residues" evidence="6">
    <location>
        <begin position="1"/>
        <end position="21"/>
    </location>
</feature>
<accession>A0AAV4MDS5</accession>
<gene>
    <name evidence="8" type="primary">rbm42</name>
    <name evidence="8" type="ORF">CDAR_247391</name>
</gene>
<evidence type="ECO:0000256" key="6">
    <source>
        <dbReference type="SAM" id="MobiDB-lite"/>
    </source>
</evidence>
<feature type="compositionally biased region" description="Low complexity" evidence="6">
    <location>
        <begin position="22"/>
        <end position="36"/>
    </location>
</feature>
<dbReference type="Proteomes" id="UP001054837">
    <property type="component" value="Unassembled WGS sequence"/>
</dbReference>
<dbReference type="PROSITE" id="PS50102">
    <property type="entry name" value="RRM"/>
    <property type="match status" value="1"/>
</dbReference>
<evidence type="ECO:0000313" key="8">
    <source>
        <dbReference type="EMBL" id="GIX70554.1"/>
    </source>
</evidence>
<evidence type="ECO:0000256" key="2">
    <source>
        <dbReference type="ARBA" id="ARBA00015192"/>
    </source>
</evidence>
<organism evidence="8 9">
    <name type="scientific">Caerostris darwini</name>
    <dbReference type="NCBI Taxonomy" id="1538125"/>
    <lineage>
        <taxon>Eukaryota</taxon>
        <taxon>Metazoa</taxon>
        <taxon>Ecdysozoa</taxon>
        <taxon>Arthropoda</taxon>
        <taxon>Chelicerata</taxon>
        <taxon>Arachnida</taxon>
        <taxon>Araneae</taxon>
        <taxon>Araneomorphae</taxon>
        <taxon>Entelegynae</taxon>
        <taxon>Araneoidea</taxon>
        <taxon>Araneidae</taxon>
        <taxon>Caerostris</taxon>
    </lineage>
</organism>
<dbReference type="PANTHER" id="PTHR47640">
    <property type="entry name" value="TRNA SELENOCYSTEINE 1-ASSOCIATED PROTEIN 1-RELATED-RELATED"/>
    <property type="match status" value="1"/>
</dbReference>
<dbReference type="Gene3D" id="3.30.70.330">
    <property type="match status" value="1"/>
</dbReference>
<comment type="similarity">
    <text evidence="1">Belongs to the RRM RBM42 family.</text>
</comment>
<feature type="compositionally biased region" description="Polar residues" evidence="6">
    <location>
        <begin position="193"/>
        <end position="202"/>
    </location>
</feature>
<proteinExistence type="inferred from homology"/>
<evidence type="ECO:0000256" key="3">
    <source>
        <dbReference type="ARBA" id="ARBA00022884"/>
    </source>
</evidence>
<feature type="compositionally biased region" description="Low complexity" evidence="6">
    <location>
        <begin position="203"/>
        <end position="230"/>
    </location>
</feature>
<feature type="region of interest" description="Disordered" evidence="6">
    <location>
        <begin position="187"/>
        <end position="230"/>
    </location>
</feature>
<evidence type="ECO:0000256" key="1">
    <source>
        <dbReference type="ARBA" id="ARBA00007408"/>
    </source>
</evidence>
<dbReference type="SMART" id="SM00360">
    <property type="entry name" value="RRM"/>
    <property type="match status" value="1"/>
</dbReference>
<comment type="caution">
    <text evidence="8">The sequence shown here is derived from an EMBL/GenBank/DDBJ whole genome shotgun (WGS) entry which is preliminary data.</text>
</comment>